<accession>A0ABD2P391</accession>
<dbReference type="InterPro" id="IPR014720">
    <property type="entry name" value="dsRBD_dom"/>
</dbReference>
<evidence type="ECO:0000256" key="1">
    <source>
        <dbReference type="ARBA" id="ARBA00022884"/>
    </source>
</evidence>
<evidence type="ECO:0000256" key="2">
    <source>
        <dbReference type="PROSITE-ProRule" id="PRU00266"/>
    </source>
</evidence>
<dbReference type="EMBL" id="JABFTP020000165">
    <property type="protein sequence ID" value="KAL3285255.1"/>
    <property type="molecule type" value="Genomic_DNA"/>
</dbReference>
<dbReference type="CDD" id="cd00048">
    <property type="entry name" value="DSRM_SF"/>
    <property type="match status" value="1"/>
</dbReference>
<evidence type="ECO:0000259" key="3">
    <source>
        <dbReference type="PROSITE" id="PS50137"/>
    </source>
</evidence>
<dbReference type="GO" id="GO:0010468">
    <property type="term" value="P:regulation of gene expression"/>
    <property type="evidence" value="ECO:0007669"/>
    <property type="project" value="UniProtKB-ARBA"/>
</dbReference>
<dbReference type="Pfam" id="PF00035">
    <property type="entry name" value="dsrm"/>
    <property type="match status" value="2"/>
</dbReference>
<feature type="domain" description="DRBM" evidence="3">
    <location>
        <begin position="7"/>
        <end position="75"/>
    </location>
</feature>
<name>A0ABD2P391_9CUCU</name>
<evidence type="ECO:0000313" key="5">
    <source>
        <dbReference type="Proteomes" id="UP001516400"/>
    </source>
</evidence>
<dbReference type="AlphaFoldDB" id="A0ABD2P391"/>
<proteinExistence type="predicted"/>
<comment type="caution">
    <text evidence="4">The sequence shown here is derived from an EMBL/GenBank/DDBJ whole genome shotgun (WGS) entry which is preliminary data.</text>
</comment>
<dbReference type="PANTHER" id="PTHR46205:SF3">
    <property type="entry name" value="LOQUACIOUS, ISOFORM B"/>
    <property type="match status" value="1"/>
</dbReference>
<protein>
    <recommendedName>
        <fullName evidence="3">DRBM domain-containing protein</fullName>
    </recommendedName>
</protein>
<dbReference type="SMART" id="SM00358">
    <property type="entry name" value="DSRM"/>
    <property type="match status" value="2"/>
</dbReference>
<dbReference type="InterPro" id="IPR051247">
    <property type="entry name" value="RLC_Component"/>
</dbReference>
<keyword evidence="5" id="KW-1185">Reference proteome</keyword>
<evidence type="ECO:0000313" key="4">
    <source>
        <dbReference type="EMBL" id="KAL3285255.1"/>
    </source>
</evidence>
<gene>
    <name evidence="4" type="ORF">HHI36_019365</name>
</gene>
<dbReference type="SUPFAM" id="SSF54768">
    <property type="entry name" value="dsRNA-binding domain-like"/>
    <property type="match status" value="2"/>
</dbReference>
<keyword evidence="1 2" id="KW-0694">RNA-binding</keyword>
<dbReference type="Gene3D" id="3.30.160.20">
    <property type="match status" value="2"/>
</dbReference>
<dbReference type="PANTHER" id="PTHR46205">
    <property type="entry name" value="LOQUACIOUS, ISOFORM B"/>
    <property type="match status" value="1"/>
</dbReference>
<dbReference type="Proteomes" id="UP001516400">
    <property type="component" value="Unassembled WGS sequence"/>
</dbReference>
<organism evidence="4 5">
    <name type="scientific">Cryptolaemus montrouzieri</name>
    <dbReference type="NCBI Taxonomy" id="559131"/>
    <lineage>
        <taxon>Eukaryota</taxon>
        <taxon>Metazoa</taxon>
        <taxon>Ecdysozoa</taxon>
        <taxon>Arthropoda</taxon>
        <taxon>Hexapoda</taxon>
        <taxon>Insecta</taxon>
        <taxon>Pterygota</taxon>
        <taxon>Neoptera</taxon>
        <taxon>Endopterygota</taxon>
        <taxon>Coleoptera</taxon>
        <taxon>Polyphaga</taxon>
        <taxon>Cucujiformia</taxon>
        <taxon>Coccinelloidea</taxon>
        <taxon>Coccinellidae</taxon>
        <taxon>Scymninae</taxon>
        <taxon>Scymnini</taxon>
        <taxon>Cryptolaemus</taxon>
    </lineage>
</organism>
<dbReference type="GO" id="GO:0003723">
    <property type="term" value="F:RNA binding"/>
    <property type="evidence" value="ECO:0007669"/>
    <property type="project" value="UniProtKB-UniRule"/>
</dbReference>
<sequence>MTTNTKTPAMLLQEFTVKKKFSPPEYNLIVSKEGTHQNEFHYKVSVANIDAIGMGRSKQVAKHDAAFKAIELLTKMGVYIVEGAPLSDFNPKMHRNEPDHPFQAVVNCIGNLQEICCENKLPPPQFIEISDIGPPHCRQFTYECQLSSIKTQATANTKKQAKQIAAKLMTDRITDIIPQLAVESENYRNAITSQDDDVKDLYSKLSFFNVIPNKSAKVTEFPYCFIKLMEERDLNFDSFIDYFKLKTEDNMKKILEKLDLEYQFVPIQEVPDTVVILNVSTDTPFSVLGLGPSFDYAKNCAIKEAFVMLETYMTVKKLVW</sequence>
<dbReference type="PROSITE" id="PS50137">
    <property type="entry name" value="DS_RBD"/>
    <property type="match status" value="2"/>
</dbReference>
<feature type="domain" description="DRBM" evidence="3">
    <location>
        <begin position="107"/>
        <end position="175"/>
    </location>
</feature>
<reference evidence="4 5" key="1">
    <citation type="journal article" date="2021" name="BMC Biol.">
        <title>Horizontally acquired antibacterial genes associated with adaptive radiation of ladybird beetles.</title>
        <authorList>
            <person name="Li H.S."/>
            <person name="Tang X.F."/>
            <person name="Huang Y.H."/>
            <person name="Xu Z.Y."/>
            <person name="Chen M.L."/>
            <person name="Du X.Y."/>
            <person name="Qiu B.Y."/>
            <person name="Chen P.T."/>
            <person name="Zhang W."/>
            <person name="Slipinski A."/>
            <person name="Escalona H.E."/>
            <person name="Waterhouse R.M."/>
            <person name="Zwick A."/>
            <person name="Pang H."/>
        </authorList>
    </citation>
    <scope>NUCLEOTIDE SEQUENCE [LARGE SCALE GENOMIC DNA]</scope>
    <source>
        <strain evidence="4">SYSU2018</strain>
    </source>
</reference>